<dbReference type="Proteomes" id="UP000183053">
    <property type="component" value="Unassembled WGS sequence"/>
</dbReference>
<feature type="transmembrane region" description="Helical" evidence="2">
    <location>
        <begin position="42"/>
        <end position="65"/>
    </location>
</feature>
<feature type="region of interest" description="Disordered" evidence="1">
    <location>
        <begin position="1"/>
        <end position="32"/>
    </location>
</feature>
<feature type="transmembrane region" description="Helical" evidence="2">
    <location>
        <begin position="77"/>
        <end position="108"/>
    </location>
</feature>
<dbReference type="RefSeq" id="WP_068568246.1">
    <property type="nucleotide sequence ID" value="NZ_FNLF01000002.1"/>
</dbReference>
<reference evidence="4" key="1">
    <citation type="submission" date="2016-10" db="EMBL/GenBank/DDBJ databases">
        <authorList>
            <person name="Varghese N."/>
            <person name="Submissions S."/>
        </authorList>
    </citation>
    <scope>NUCLEOTIDE SEQUENCE [LARGE SCALE GENOMIC DNA]</scope>
    <source>
        <strain evidence="4">DSM 44142</strain>
    </source>
</reference>
<dbReference type="EMBL" id="FNLF01000002">
    <property type="protein sequence ID" value="SDR15806.1"/>
    <property type="molecule type" value="Genomic_DNA"/>
</dbReference>
<keyword evidence="4" id="KW-1185">Reference proteome</keyword>
<evidence type="ECO:0000256" key="1">
    <source>
        <dbReference type="SAM" id="MobiDB-lite"/>
    </source>
</evidence>
<keyword evidence="2" id="KW-1133">Transmembrane helix</keyword>
<protein>
    <recommendedName>
        <fullName evidence="5">DUF4190 domain-containing protein</fullName>
    </recommendedName>
</protein>
<accession>A0A1H1GSI2</accession>
<evidence type="ECO:0000256" key="2">
    <source>
        <dbReference type="SAM" id="Phobius"/>
    </source>
</evidence>
<keyword evidence="2" id="KW-0472">Membrane</keyword>
<proteinExistence type="predicted"/>
<dbReference type="STRING" id="47312.SAMN04489765_3518"/>
<name>A0A1H1GSI2_9ACTN</name>
<feature type="compositionally biased region" description="Basic and acidic residues" evidence="1">
    <location>
        <begin position="1"/>
        <end position="11"/>
    </location>
</feature>
<evidence type="ECO:0000313" key="4">
    <source>
        <dbReference type="Proteomes" id="UP000183053"/>
    </source>
</evidence>
<evidence type="ECO:0008006" key="5">
    <source>
        <dbReference type="Google" id="ProtNLM"/>
    </source>
</evidence>
<gene>
    <name evidence="3" type="ORF">SAMN04489765_3518</name>
</gene>
<sequence length="119" mass="12390">MSMPSDHRPPGQERFPYGGTTPQGYGPPMPAGERVNDPDNTLAITGVVLSFFCALPGLIVSIVALNKSKRRGYKNTVAVVGVVLGGVLTAFAVLYLIFAVIVGVSAAASDPYSAVALLR</sequence>
<keyword evidence="2" id="KW-0812">Transmembrane</keyword>
<dbReference type="AlphaFoldDB" id="A0A1H1GSI2"/>
<organism evidence="3 4">
    <name type="scientific">Tsukamurella pulmonis</name>
    <dbReference type="NCBI Taxonomy" id="47312"/>
    <lineage>
        <taxon>Bacteria</taxon>
        <taxon>Bacillati</taxon>
        <taxon>Actinomycetota</taxon>
        <taxon>Actinomycetes</taxon>
        <taxon>Mycobacteriales</taxon>
        <taxon>Tsukamurellaceae</taxon>
        <taxon>Tsukamurella</taxon>
    </lineage>
</organism>
<evidence type="ECO:0000313" key="3">
    <source>
        <dbReference type="EMBL" id="SDR15806.1"/>
    </source>
</evidence>
<dbReference type="OrthoDB" id="4775598at2"/>